<dbReference type="SUPFAM" id="SSF52047">
    <property type="entry name" value="RNI-like"/>
    <property type="match status" value="1"/>
</dbReference>
<proteinExistence type="predicted"/>
<dbReference type="Gene3D" id="3.80.10.10">
    <property type="entry name" value="Ribonuclease Inhibitor"/>
    <property type="match status" value="1"/>
</dbReference>
<organism evidence="1 2">
    <name type="scientific">Aspergillus sclerotiicarbonarius (strain CBS 121057 / IBT 28362)</name>
    <dbReference type="NCBI Taxonomy" id="1448318"/>
    <lineage>
        <taxon>Eukaryota</taxon>
        <taxon>Fungi</taxon>
        <taxon>Dikarya</taxon>
        <taxon>Ascomycota</taxon>
        <taxon>Pezizomycotina</taxon>
        <taxon>Eurotiomycetes</taxon>
        <taxon>Eurotiomycetidae</taxon>
        <taxon>Eurotiales</taxon>
        <taxon>Aspergillaceae</taxon>
        <taxon>Aspergillus</taxon>
        <taxon>Aspergillus subgen. Circumdati</taxon>
    </lineage>
</organism>
<dbReference type="Proteomes" id="UP000248423">
    <property type="component" value="Unassembled WGS sequence"/>
</dbReference>
<evidence type="ECO:0008006" key="3">
    <source>
        <dbReference type="Google" id="ProtNLM"/>
    </source>
</evidence>
<name>A0A319EM39_ASPSB</name>
<evidence type="ECO:0000313" key="2">
    <source>
        <dbReference type="Proteomes" id="UP000248423"/>
    </source>
</evidence>
<keyword evidence="2" id="KW-1185">Reference proteome</keyword>
<dbReference type="VEuPathDB" id="FungiDB:BO78DRAFT_413789"/>
<dbReference type="AlphaFoldDB" id="A0A319EM39"/>
<protein>
    <recommendedName>
        <fullName evidence="3">F-box domain-containing protein</fullName>
    </recommendedName>
</protein>
<evidence type="ECO:0000313" key="1">
    <source>
        <dbReference type="EMBL" id="PYI11312.1"/>
    </source>
</evidence>
<accession>A0A319EM39</accession>
<dbReference type="InterPro" id="IPR032675">
    <property type="entry name" value="LRR_dom_sf"/>
</dbReference>
<dbReference type="EMBL" id="KZ826318">
    <property type="protein sequence ID" value="PYI11312.1"/>
    <property type="molecule type" value="Genomic_DNA"/>
</dbReference>
<gene>
    <name evidence="1" type="ORF">BO78DRAFT_413789</name>
</gene>
<dbReference type="OrthoDB" id="5279008at2759"/>
<reference evidence="1 2" key="1">
    <citation type="submission" date="2018-02" db="EMBL/GenBank/DDBJ databases">
        <title>The genomes of Aspergillus section Nigri reveals drivers in fungal speciation.</title>
        <authorList>
            <consortium name="DOE Joint Genome Institute"/>
            <person name="Vesth T.C."/>
            <person name="Nybo J."/>
            <person name="Theobald S."/>
            <person name="Brandl J."/>
            <person name="Frisvad J.C."/>
            <person name="Nielsen K.F."/>
            <person name="Lyhne E.K."/>
            <person name="Kogle M.E."/>
            <person name="Kuo A."/>
            <person name="Riley R."/>
            <person name="Clum A."/>
            <person name="Nolan M."/>
            <person name="Lipzen A."/>
            <person name="Salamov A."/>
            <person name="Henrissat B."/>
            <person name="Wiebenga A."/>
            <person name="De vries R.P."/>
            <person name="Grigoriev I.V."/>
            <person name="Mortensen U.H."/>
            <person name="Andersen M.R."/>
            <person name="Baker S.E."/>
        </authorList>
    </citation>
    <scope>NUCLEOTIDE SEQUENCE [LARGE SCALE GENOMIC DNA]</scope>
    <source>
        <strain evidence="1 2">CBS 121057</strain>
    </source>
</reference>
<sequence>MSLPTLPTELVSIICSHLDQAHRGALRLACRDLYCKSLEAFADCAFKNISFLVTTDSLGRLRKIAAHDFFRLRVQELWIVPELFGGLYEADLATFSHTQLTKRLPNNRPLTAADVEASYATYQAIVADHLSTLEADAFSHVLKACLASFENLTVFGLRYRHVSHLASKTHARCLGLRRLEEQLNCHRTYPLRRFGGSHARAANSHSLAFSAFVRAAIAANRGIQKLYTCRHQCCGLAPQYMALTPAHYESLLPLLKQVKDLHLCICTFGVQSDDIALHYLLEILAATAPSLEVLAFSTWNRERQLSSHHLSGISRRIHFTHLAELHLHELEVSPDAFKCFVRSAAPTLKILTLKAVSLTDETMSTVVYRDESMRSWQQVLEFFRDELSLQSLHMVFLFHRGQRVGIIDRSSQLAGNLRPNDGTRTFFSADRARISFKDWVGQLKPDLPVATEVV</sequence>